<feature type="signal peptide" evidence="1">
    <location>
        <begin position="1"/>
        <end position="22"/>
    </location>
</feature>
<gene>
    <name evidence="3" type="ORF">QO014_003494</name>
</gene>
<dbReference type="RefSeq" id="WP_266349995.1">
    <property type="nucleotide sequence ID" value="NZ_JAPKNG010000005.1"/>
</dbReference>
<dbReference type="PANTHER" id="PTHR36505">
    <property type="entry name" value="BLR1072 PROTEIN"/>
    <property type="match status" value="1"/>
</dbReference>
<comment type="caution">
    <text evidence="3">The sequence shown here is derived from an EMBL/GenBank/DDBJ whole genome shotgun (WGS) entry which is preliminary data.</text>
</comment>
<protein>
    <submittedName>
        <fullName evidence="3">Sporulation protein YlmC with PRC-barrel domain</fullName>
    </submittedName>
</protein>
<feature type="domain" description="PRC-barrel" evidence="2">
    <location>
        <begin position="49"/>
        <end position="108"/>
    </location>
</feature>
<dbReference type="InterPro" id="IPR011033">
    <property type="entry name" value="PRC_barrel-like_sf"/>
</dbReference>
<keyword evidence="1" id="KW-0732">Signal</keyword>
<dbReference type="EMBL" id="JAUSVO010000005">
    <property type="protein sequence ID" value="MDQ0439093.1"/>
    <property type="molecule type" value="Genomic_DNA"/>
</dbReference>
<name>A0ABU0HB43_9HYPH</name>
<organism evidence="3 4">
    <name type="scientific">Kaistia dalseonensis</name>
    <dbReference type="NCBI Taxonomy" id="410840"/>
    <lineage>
        <taxon>Bacteria</taxon>
        <taxon>Pseudomonadati</taxon>
        <taxon>Pseudomonadota</taxon>
        <taxon>Alphaproteobacteria</taxon>
        <taxon>Hyphomicrobiales</taxon>
        <taxon>Kaistiaceae</taxon>
        <taxon>Kaistia</taxon>
    </lineage>
</organism>
<proteinExistence type="predicted"/>
<evidence type="ECO:0000313" key="4">
    <source>
        <dbReference type="Proteomes" id="UP001241603"/>
    </source>
</evidence>
<dbReference type="PANTHER" id="PTHR36505:SF1">
    <property type="entry name" value="BLR1072 PROTEIN"/>
    <property type="match status" value="1"/>
</dbReference>
<dbReference type="Proteomes" id="UP001241603">
    <property type="component" value="Unassembled WGS sequence"/>
</dbReference>
<keyword evidence="4" id="KW-1185">Reference proteome</keyword>
<feature type="chain" id="PRO_5045055708" evidence="1">
    <location>
        <begin position="23"/>
        <end position="134"/>
    </location>
</feature>
<evidence type="ECO:0000259" key="2">
    <source>
        <dbReference type="Pfam" id="PF05239"/>
    </source>
</evidence>
<evidence type="ECO:0000313" key="3">
    <source>
        <dbReference type="EMBL" id="MDQ0439093.1"/>
    </source>
</evidence>
<evidence type="ECO:0000256" key="1">
    <source>
        <dbReference type="SAM" id="SignalP"/>
    </source>
</evidence>
<dbReference type="Gene3D" id="2.30.30.240">
    <property type="entry name" value="PRC-barrel domain"/>
    <property type="match status" value="1"/>
</dbReference>
<dbReference type="Pfam" id="PF05239">
    <property type="entry name" value="PRC"/>
    <property type="match status" value="1"/>
</dbReference>
<reference evidence="3 4" key="1">
    <citation type="submission" date="2023-07" db="EMBL/GenBank/DDBJ databases">
        <title>Genomic Encyclopedia of Type Strains, Phase IV (KMG-IV): sequencing the most valuable type-strain genomes for metagenomic binning, comparative biology and taxonomic classification.</title>
        <authorList>
            <person name="Goeker M."/>
        </authorList>
    </citation>
    <scope>NUCLEOTIDE SEQUENCE [LARGE SCALE GENOMIC DNA]</scope>
    <source>
        <strain evidence="3 4">B6-8</strain>
    </source>
</reference>
<dbReference type="SUPFAM" id="SSF50346">
    <property type="entry name" value="PRC-barrel domain"/>
    <property type="match status" value="1"/>
</dbReference>
<accession>A0ABU0HB43</accession>
<sequence>MKHYIIATTAALFLIAGTPAFGQDAATPAPQETVGVAKIDPSTVATGWRASKIIGTTVVNENNETIGAVDDLILTADEKVPFAILSVGGFLGIGTKLVAVPYSSLDTTQKGKTILPGATKDSLSAEPAFKYAES</sequence>
<dbReference type="InterPro" id="IPR027275">
    <property type="entry name" value="PRC-brl_dom"/>
</dbReference>